<evidence type="ECO:0000313" key="2">
    <source>
        <dbReference type="EMBL" id="QEG21163.1"/>
    </source>
</evidence>
<name>A0A5B9PDZ3_9BACT</name>
<organism evidence="2 3">
    <name type="scientific">Mariniblastus fucicola</name>
    <dbReference type="NCBI Taxonomy" id="980251"/>
    <lineage>
        <taxon>Bacteria</taxon>
        <taxon>Pseudomonadati</taxon>
        <taxon>Planctomycetota</taxon>
        <taxon>Planctomycetia</taxon>
        <taxon>Pirellulales</taxon>
        <taxon>Pirellulaceae</taxon>
        <taxon>Mariniblastus</taxon>
    </lineage>
</organism>
<accession>A0A5B9PDZ3</accession>
<protein>
    <submittedName>
        <fullName evidence="2">Uncharacterized protein</fullName>
    </submittedName>
</protein>
<sequence length="66" mass="7462">MGLHHLPRFFPHNTTPTEGESNATNLRRVEGLADAHLEFCISMMVVAIWNNRYPAFDAKNMSGFEA</sequence>
<reference evidence="2 3" key="1">
    <citation type="submission" date="2019-08" db="EMBL/GenBank/DDBJ databases">
        <title>Deep-cultivation of Planctomycetes and their phenomic and genomic characterization uncovers novel biology.</title>
        <authorList>
            <person name="Wiegand S."/>
            <person name="Jogler M."/>
            <person name="Boedeker C."/>
            <person name="Pinto D."/>
            <person name="Vollmers J."/>
            <person name="Rivas-Marin E."/>
            <person name="Kohn T."/>
            <person name="Peeters S.H."/>
            <person name="Heuer A."/>
            <person name="Rast P."/>
            <person name="Oberbeckmann S."/>
            <person name="Bunk B."/>
            <person name="Jeske O."/>
            <person name="Meyerdierks A."/>
            <person name="Storesund J.E."/>
            <person name="Kallscheuer N."/>
            <person name="Luecker S."/>
            <person name="Lage O.M."/>
            <person name="Pohl T."/>
            <person name="Merkel B.J."/>
            <person name="Hornburger P."/>
            <person name="Mueller R.-W."/>
            <person name="Bruemmer F."/>
            <person name="Labrenz M."/>
            <person name="Spormann A.M."/>
            <person name="Op den Camp H."/>
            <person name="Overmann J."/>
            <person name="Amann R."/>
            <person name="Jetten M.S.M."/>
            <person name="Mascher T."/>
            <person name="Medema M.H."/>
            <person name="Devos D.P."/>
            <person name="Kaster A.-K."/>
            <person name="Ovreas L."/>
            <person name="Rohde M."/>
            <person name="Galperin M.Y."/>
            <person name="Jogler C."/>
        </authorList>
    </citation>
    <scope>NUCLEOTIDE SEQUENCE [LARGE SCALE GENOMIC DNA]</scope>
    <source>
        <strain evidence="2 3">FC18</strain>
    </source>
</reference>
<feature type="region of interest" description="Disordered" evidence="1">
    <location>
        <begin position="1"/>
        <end position="23"/>
    </location>
</feature>
<evidence type="ECO:0000256" key="1">
    <source>
        <dbReference type="SAM" id="MobiDB-lite"/>
    </source>
</evidence>
<dbReference type="EMBL" id="CP042912">
    <property type="protein sequence ID" value="QEG21163.1"/>
    <property type="molecule type" value="Genomic_DNA"/>
</dbReference>
<keyword evidence="3" id="KW-1185">Reference proteome</keyword>
<dbReference type="Proteomes" id="UP000322214">
    <property type="component" value="Chromosome"/>
</dbReference>
<dbReference type="KEGG" id="mff:MFFC18_10170"/>
<feature type="compositionally biased region" description="Polar residues" evidence="1">
    <location>
        <begin position="12"/>
        <end position="23"/>
    </location>
</feature>
<proteinExistence type="predicted"/>
<gene>
    <name evidence="2" type="ORF">MFFC18_10170</name>
</gene>
<dbReference type="AlphaFoldDB" id="A0A5B9PDZ3"/>
<evidence type="ECO:0000313" key="3">
    <source>
        <dbReference type="Proteomes" id="UP000322214"/>
    </source>
</evidence>